<evidence type="ECO:0000313" key="2">
    <source>
        <dbReference type="Proteomes" id="UP001165366"/>
    </source>
</evidence>
<reference evidence="1" key="1">
    <citation type="submission" date="2022-01" db="EMBL/GenBank/DDBJ databases">
        <authorList>
            <person name="Wang Y."/>
        </authorList>
    </citation>
    <scope>NUCLEOTIDE SEQUENCE</scope>
    <source>
        <strain evidence="1">WB101</strain>
    </source>
</reference>
<dbReference type="EMBL" id="JAKLWS010000010">
    <property type="protein sequence ID" value="MCG2588873.1"/>
    <property type="molecule type" value="Genomic_DNA"/>
</dbReference>
<evidence type="ECO:0008006" key="3">
    <source>
        <dbReference type="Google" id="ProtNLM"/>
    </source>
</evidence>
<dbReference type="RefSeq" id="WP_237853862.1">
    <property type="nucleotide sequence ID" value="NZ_JAKLWS010000010.1"/>
</dbReference>
<accession>A0ABS9KDF1</accession>
<evidence type="ECO:0000313" key="1">
    <source>
        <dbReference type="EMBL" id="MCG2588873.1"/>
    </source>
</evidence>
<proteinExistence type="predicted"/>
<reference evidence="1" key="2">
    <citation type="submission" date="2024-05" db="EMBL/GenBank/DDBJ databases">
        <title>Rhodohalobacter halophilus gen. nov., sp. nov., a moderately halophilic member of the family Balneolaceae.</title>
        <authorList>
            <person name="Xia J."/>
        </authorList>
    </citation>
    <scope>NUCLEOTIDE SEQUENCE</scope>
    <source>
        <strain evidence="1">WB101</strain>
    </source>
</reference>
<gene>
    <name evidence="1" type="ORF">L6773_09865</name>
</gene>
<sequence length="171" mass="19675">MMNVKFTICFSIIILSLSPHQIFSQELQPNSNSNPLSGFETIIGGEWHQQGGYQIFKWGLGKKSVIAENYFIVEGEAQKVSEGVWFWHPEEQQIKGYFTAINMPVEFFDYTTRFTDDGIESDLSAYNSSGQLTQYSEKWVFDDQNQISWTLYSLEGNEKKQVMGGVLKREN</sequence>
<comment type="caution">
    <text evidence="1">The sequence shown here is derived from an EMBL/GenBank/DDBJ whole genome shotgun (WGS) entry which is preliminary data.</text>
</comment>
<protein>
    <recommendedName>
        <fullName evidence="3">DUF1579 domain-containing protein</fullName>
    </recommendedName>
</protein>
<keyword evidence="2" id="KW-1185">Reference proteome</keyword>
<dbReference type="Proteomes" id="UP001165366">
    <property type="component" value="Unassembled WGS sequence"/>
</dbReference>
<organism evidence="1 2">
    <name type="scientific">Rhodohalobacter sulfatireducens</name>
    <dbReference type="NCBI Taxonomy" id="2911366"/>
    <lineage>
        <taxon>Bacteria</taxon>
        <taxon>Pseudomonadati</taxon>
        <taxon>Balneolota</taxon>
        <taxon>Balneolia</taxon>
        <taxon>Balneolales</taxon>
        <taxon>Balneolaceae</taxon>
        <taxon>Rhodohalobacter</taxon>
    </lineage>
</organism>
<name>A0ABS9KDF1_9BACT</name>